<proteinExistence type="inferred from homology"/>
<dbReference type="RefSeq" id="WP_225251454.1">
    <property type="nucleotide sequence ID" value="NZ_JAIWIU010000124.1"/>
</dbReference>
<evidence type="ECO:0000256" key="2">
    <source>
        <dbReference type="ARBA" id="ARBA00007069"/>
    </source>
</evidence>
<keyword evidence="8 9" id="KW-0472">Membrane</keyword>
<comment type="subcellular location">
    <subcellularLocation>
        <location evidence="9">Cell inner membrane</location>
        <topology evidence="9">Multi-pass membrane protein</topology>
    </subcellularLocation>
    <subcellularLocation>
        <location evidence="1">Cell membrane</location>
        <topology evidence="1">Multi-pass membrane protein</topology>
    </subcellularLocation>
</comment>
<dbReference type="NCBIfam" id="TIGR00974">
    <property type="entry name" value="3a0107s02c"/>
    <property type="match status" value="1"/>
</dbReference>
<dbReference type="InterPro" id="IPR005672">
    <property type="entry name" value="Phosphate_PstA"/>
</dbReference>
<protein>
    <recommendedName>
        <fullName evidence="3 9">Phosphate transport system permease protein PstA</fullName>
    </recommendedName>
</protein>
<dbReference type="InterPro" id="IPR000515">
    <property type="entry name" value="MetI-like"/>
</dbReference>
<comment type="caution">
    <text evidence="12">The sequence shown here is derived from an EMBL/GenBank/DDBJ whole genome shotgun (WGS) entry which is preliminary data.</text>
</comment>
<dbReference type="CDD" id="cd06261">
    <property type="entry name" value="TM_PBP2"/>
    <property type="match status" value="1"/>
</dbReference>
<keyword evidence="5 9" id="KW-1003">Cell membrane</keyword>
<keyword evidence="10" id="KW-0175">Coiled coil</keyword>
<feature type="transmembrane region" description="Helical" evidence="9">
    <location>
        <begin position="297"/>
        <end position="326"/>
    </location>
</feature>
<feature type="transmembrane region" description="Helical" evidence="9">
    <location>
        <begin position="433"/>
        <end position="455"/>
    </location>
</feature>
<evidence type="ECO:0000313" key="13">
    <source>
        <dbReference type="Proteomes" id="UP001199044"/>
    </source>
</evidence>
<dbReference type="EMBL" id="JAIWIU010000124">
    <property type="protein sequence ID" value="MCA2017840.1"/>
    <property type="molecule type" value="Genomic_DNA"/>
</dbReference>
<name>A0ABS7YU65_9VIBR</name>
<comment type="similarity">
    <text evidence="2 9">Belongs to the binding-protein-dependent transport system permease family. CysTW subfamily.</text>
</comment>
<evidence type="ECO:0000313" key="12">
    <source>
        <dbReference type="EMBL" id="MCA2017840.1"/>
    </source>
</evidence>
<dbReference type="InterPro" id="IPR035906">
    <property type="entry name" value="MetI-like_sf"/>
</dbReference>
<dbReference type="Proteomes" id="UP001199044">
    <property type="component" value="Unassembled WGS sequence"/>
</dbReference>
<evidence type="ECO:0000256" key="4">
    <source>
        <dbReference type="ARBA" id="ARBA00022448"/>
    </source>
</evidence>
<evidence type="ECO:0000256" key="1">
    <source>
        <dbReference type="ARBA" id="ARBA00004651"/>
    </source>
</evidence>
<keyword evidence="7 9" id="KW-1133">Transmembrane helix</keyword>
<feature type="transmembrane region" description="Helical" evidence="9">
    <location>
        <begin position="12"/>
        <end position="37"/>
    </location>
</feature>
<feature type="transmembrane region" description="Helical" evidence="9">
    <location>
        <begin position="514"/>
        <end position="536"/>
    </location>
</feature>
<keyword evidence="13" id="KW-1185">Reference proteome</keyword>
<reference evidence="13" key="1">
    <citation type="submission" date="2023-07" db="EMBL/GenBank/DDBJ databases">
        <title>Molecular identification of indigenous halophilic bacteria isolated from red sea cost, biodegradation of synthetic dyes and assessment of degraded metabolite toxicity.</title>
        <authorList>
            <person name="Chaieb K."/>
            <person name="Altayb H.N."/>
        </authorList>
    </citation>
    <scope>NUCLEOTIDE SEQUENCE [LARGE SCALE GENOMIC DNA]</scope>
    <source>
        <strain evidence="13">K20</strain>
    </source>
</reference>
<feature type="transmembrane region" description="Helical" evidence="9">
    <location>
        <begin position="389"/>
        <end position="412"/>
    </location>
</feature>
<dbReference type="PANTHER" id="PTHR43470">
    <property type="entry name" value="PHOSPHATE TRANSPORT SYSTEM PERMEASE PROTEIN PSTA-RELATED"/>
    <property type="match status" value="1"/>
</dbReference>
<feature type="coiled-coil region" evidence="10">
    <location>
        <begin position="180"/>
        <end position="235"/>
    </location>
</feature>
<keyword evidence="4" id="KW-0813">Transport</keyword>
<feature type="domain" description="ABC transmembrane type-1" evidence="11">
    <location>
        <begin position="301"/>
        <end position="533"/>
    </location>
</feature>
<gene>
    <name evidence="12" type="primary">pstA</name>
    <name evidence="12" type="ORF">LDJ79_17095</name>
</gene>
<dbReference type="Pfam" id="PF00528">
    <property type="entry name" value="BPD_transp_1"/>
    <property type="match status" value="1"/>
</dbReference>
<evidence type="ECO:0000259" key="11">
    <source>
        <dbReference type="PROSITE" id="PS50928"/>
    </source>
</evidence>
<evidence type="ECO:0000256" key="10">
    <source>
        <dbReference type="SAM" id="Coils"/>
    </source>
</evidence>
<evidence type="ECO:0000256" key="3">
    <source>
        <dbReference type="ARBA" id="ARBA00016864"/>
    </source>
</evidence>
<evidence type="ECO:0000256" key="8">
    <source>
        <dbReference type="ARBA" id="ARBA00023136"/>
    </source>
</evidence>
<dbReference type="PROSITE" id="PS50928">
    <property type="entry name" value="ABC_TM1"/>
    <property type="match status" value="1"/>
</dbReference>
<evidence type="ECO:0000256" key="7">
    <source>
        <dbReference type="ARBA" id="ARBA00022989"/>
    </source>
</evidence>
<dbReference type="Gene3D" id="1.10.3720.10">
    <property type="entry name" value="MetI-like"/>
    <property type="match status" value="1"/>
</dbReference>
<organism evidence="12 13">
    <name type="scientific">Vibrio tritonius</name>
    <dbReference type="NCBI Taxonomy" id="1435069"/>
    <lineage>
        <taxon>Bacteria</taxon>
        <taxon>Pseudomonadati</taxon>
        <taxon>Pseudomonadota</taxon>
        <taxon>Gammaproteobacteria</taxon>
        <taxon>Vibrionales</taxon>
        <taxon>Vibrionaceae</taxon>
        <taxon>Vibrio</taxon>
    </lineage>
</organism>
<evidence type="ECO:0000256" key="5">
    <source>
        <dbReference type="ARBA" id="ARBA00022475"/>
    </source>
</evidence>
<evidence type="ECO:0000256" key="6">
    <source>
        <dbReference type="ARBA" id="ARBA00022692"/>
    </source>
</evidence>
<feature type="transmembrane region" description="Helical" evidence="9">
    <location>
        <begin position="338"/>
        <end position="364"/>
    </location>
</feature>
<dbReference type="PANTHER" id="PTHR43470:SF6">
    <property type="entry name" value="PHOSPHATE TRANSPORT SYSTEM PERMEASE PROTEIN PSTA"/>
    <property type="match status" value="1"/>
</dbReference>
<sequence>MRLFSWIKSGAPWIWLTGGAVSASLLSVLGLMLFIGWQGLTYFWPSPLYMWQTDQGARLVGQLYEQEWVPLSHLHSLNLPLTQEQIERGSVARLSVKIANRERNTSDFISILDIHLRDKTQPKDWAVVDRERNGQFFGRPVGYIQQDGSMANDVDAAVIDGMEQAERIRDQIHSLITDKIAALGHQVEQLQHEKRRKELNGQLSKSYLIEYKLEKNQLDNAMALAEQDIDDLREQLGKQALIMEDMTGEQVTLPIGQILRFWYPNKMSMGEKIAHWAHGVWLFLSDDPRESNSEGGVFPAIFGTVLLVLLMSIVVMPLGIIAAVYLHEYAKDNAFTRLIRVAVINLAGVPSIVYGVFGLGFFVYTIGGTIDKWFFTENLPTPTFGTPGLLWSALTLAVLTLPVVIVATEEGLSRIPNSIRHGSLALGATQFETVWRIVLPMASPAMITGLILAIARAAGEVAPLMLVGVVKLASNLPVDNEFPYLHLERKFMHLGFHIYDLGFQTTNIEAARPLVYATAFLLVMVIVLLNLTAISIRNNLREKYRTLGQD</sequence>
<evidence type="ECO:0000256" key="9">
    <source>
        <dbReference type="RuleBase" id="RU363043"/>
    </source>
</evidence>
<keyword evidence="6 9" id="KW-0812">Transmembrane</keyword>
<accession>A0ABS7YU65</accession>
<dbReference type="SUPFAM" id="SSF161098">
    <property type="entry name" value="MetI-like"/>
    <property type="match status" value="1"/>
</dbReference>